<accession>A0A506QAJ2</accession>
<keyword evidence="2" id="KW-1185">Reference proteome</keyword>
<name>A0A506QAJ2_9GAMM</name>
<dbReference type="OrthoDB" id="9960852at2"/>
<protein>
    <submittedName>
        <fullName evidence="1">Uncharacterized protein</fullName>
    </submittedName>
</protein>
<dbReference type="AlphaFoldDB" id="A0A506QAJ2"/>
<comment type="caution">
    <text evidence="1">The sequence shown here is derived from an EMBL/GenBank/DDBJ whole genome shotgun (WGS) entry which is preliminary data.</text>
</comment>
<reference evidence="1 2" key="1">
    <citation type="submission" date="2019-06" db="EMBL/GenBank/DDBJ databases">
        <title>Taxogenomics and systematics of the genus Pantoea.</title>
        <authorList>
            <person name="Tambong J.T."/>
        </authorList>
    </citation>
    <scope>NUCLEOTIDE SEQUENCE [LARGE SCALE GENOMIC DNA]</scope>
    <source>
        <strain evidence="1 2">LMG 24200</strain>
    </source>
</reference>
<dbReference type="EMBL" id="VHJA01000052">
    <property type="protein sequence ID" value="TPV42837.1"/>
    <property type="molecule type" value="Genomic_DNA"/>
</dbReference>
<evidence type="ECO:0000313" key="1">
    <source>
        <dbReference type="EMBL" id="TPV42837.1"/>
    </source>
</evidence>
<gene>
    <name evidence="1" type="ORF">FJW01_08400</name>
</gene>
<sequence length="68" mass="7710">MKAIRHARNFMAEVSLIGRDGNGVFSVNSQHKRRKQVQSDPLITILVARVAHGSIQQARYRKIINTLL</sequence>
<proteinExistence type="predicted"/>
<dbReference type="Proteomes" id="UP000317747">
    <property type="component" value="Unassembled WGS sequence"/>
</dbReference>
<evidence type="ECO:0000313" key="2">
    <source>
        <dbReference type="Proteomes" id="UP000317747"/>
    </source>
</evidence>
<dbReference type="RefSeq" id="WP_128084281.1">
    <property type="nucleotide sequence ID" value="NZ_CP071405.1"/>
</dbReference>
<organism evidence="1 2">
    <name type="scientific">Pantoea deleyi</name>
    <dbReference type="NCBI Taxonomy" id="470932"/>
    <lineage>
        <taxon>Bacteria</taxon>
        <taxon>Pseudomonadati</taxon>
        <taxon>Pseudomonadota</taxon>
        <taxon>Gammaproteobacteria</taxon>
        <taxon>Enterobacterales</taxon>
        <taxon>Erwiniaceae</taxon>
        <taxon>Pantoea</taxon>
    </lineage>
</organism>